<dbReference type="Proteomes" id="UP000663829">
    <property type="component" value="Unassembled WGS sequence"/>
</dbReference>
<feature type="domain" description="AIG1-type G" evidence="5">
    <location>
        <begin position="21"/>
        <end position="226"/>
    </location>
</feature>
<dbReference type="InterPro" id="IPR027417">
    <property type="entry name" value="P-loop_NTPase"/>
</dbReference>
<proteinExistence type="inferred from homology"/>
<accession>A0A815YIB9</accession>
<organism evidence="7 10">
    <name type="scientific">Didymodactylos carnosus</name>
    <dbReference type="NCBI Taxonomy" id="1234261"/>
    <lineage>
        <taxon>Eukaryota</taxon>
        <taxon>Metazoa</taxon>
        <taxon>Spiralia</taxon>
        <taxon>Gnathifera</taxon>
        <taxon>Rotifera</taxon>
        <taxon>Eurotatoria</taxon>
        <taxon>Bdelloidea</taxon>
        <taxon>Philodinida</taxon>
        <taxon>Philodinidae</taxon>
        <taxon>Didymodactylos</taxon>
    </lineage>
</organism>
<evidence type="ECO:0000256" key="1">
    <source>
        <dbReference type="ARBA" id="ARBA00008535"/>
    </source>
</evidence>
<dbReference type="SUPFAM" id="SSF52540">
    <property type="entry name" value="P-loop containing nucleoside triphosphate hydrolases"/>
    <property type="match status" value="1"/>
</dbReference>
<comment type="similarity">
    <text evidence="1">Belongs to the TRAFAC class TrmE-Era-EngA-EngB-Septin-like GTPase superfamily. AIG1/Toc34/Toc159-like paraseptin GTPase family. IAN subfamily.</text>
</comment>
<dbReference type="Proteomes" id="UP000682733">
    <property type="component" value="Unassembled WGS sequence"/>
</dbReference>
<feature type="coiled-coil region" evidence="4">
    <location>
        <begin position="222"/>
        <end position="249"/>
    </location>
</feature>
<dbReference type="EMBL" id="CAJOBC010095733">
    <property type="protein sequence ID" value="CAF4434772.1"/>
    <property type="molecule type" value="Genomic_DNA"/>
</dbReference>
<evidence type="ECO:0000259" key="5">
    <source>
        <dbReference type="Pfam" id="PF04548"/>
    </source>
</evidence>
<reference evidence="7" key="1">
    <citation type="submission" date="2021-02" db="EMBL/GenBank/DDBJ databases">
        <authorList>
            <person name="Nowell W R."/>
        </authorList>
    </citation>
    <scope>NUCLEOTIDE SEQUENCE</scope>
</reference>
<evidence type="ECO:0000256" key="2">
    <source>
        <dbReference type="ARBA" id="ARBA00022741"/>
    </source>
</evidence>
<evidence type="ECO:0000313" key="9">
    <source>
        <dbReference type="EMBL" id="CAF4434772.1"/>
    </source>
</evidence>
<evidence type="ECO:0000313" key="7">
    <source>
        <dbReference type="EMBL" id="CAF1571308.1"/>
    </source>
</evidence>
<dbReference type="AlphaFoldDB" id="A0A815YIB9"/>
<dbReference type="EMBL" id="CAJNOK010028400">
    <property type="protein sequence ID" value="CAF1434208.1"/>
    <property type="molecule type" value="Genomic_DNA"/>
</dbReference>
<dbReference type="Proteomes" id="UP000681722">
    <property type="component" value="Unassembled WGS sequence"/>
</dbReference>
<keyword evidence="10" id="KW-1185">Reference proteome</keyword>
<sequence>MSSPSQFERMSTGVPPSKCGLLLLGNTGVGKSFLANILLDREAFVHESTSNSVTHFTELEECHVGHTSYAIFNIPGLIEADQARVDMNKAEIYKAFQLRPTSIVAFIFGSDANLRLRDEDIITFKATNEAYRFQSESLLFIINGLPGNRPQQYEGETIVKLEELLQMKHIRTCFLNRINREDKNDKIELRLKLVDAIFRCTPRIHERHSDIKLNVDVMKELQTESEKEQNNFESRLASLQAQIIEKQKEFELHIAQQPREIYHYHEKLSERVDMCVIC</sequence>
<protein>
    <recommendedName>
        <fullName evidence="5">AIG1-type G domain-containing protein</fullName>
    </recommendedName>
</protein>
<comment type="caution">
    <text evidence="7">The sequence shown here is derived from an EMBL/GenBank/DDBJ whole genome shotgun (WGS) entry which is preliminary data.</text>
</comment>
<gene>
    <name evidence="7" type="ORF">GPM918_LOCUS40417</name>
    <name evidence="6" type="ORF">OVA965_LOCUS34174</name>
    <name evidence="9" type="ORF">SRO942_LOCUS41360</name>
    <name evidence="8" type="ORF">TMI583_LOCUS35084</name>
</gene>
<keyword evidence="4" id="KW-0175">Coiled coil</keyword>
<dbReference type="Proteomes" id="UP000677228">
    <property type="component" value="Unassembled WGS sequence"/>
</dbReference>
<dbReference type="PANTHER" id="PTHR10903:SF184">
    <property type="entry name" value="GTP-BINDING PROTEIN A"/>
    <property type="match status" value="1"/>
</dbReference>
<dbReference type="GO" id="GO:0005525">
    <property type="term" value="F:GTP binding"/>
    <property type="evidence" value="ECO:0007669"/>
    <property type="project" value="UniProtKB-KW"/>
</dbReference>
<name>A0A815YIB9_9BILA</name>
<dbReference type="EMBL" id="CAJNOQ010029898">
    <property type="protein sequence ID" value="CAF1571308.1"/>
    <property type="molecule type" value="Genomic_DNA"/>
</dbReference>
<dbReference type="Gene3D" id="3.40.50.300">
    <property type="entry name" value="P-loop containing nucleotide triphosphate hydrolases"/>
    <property type="match status" value="1"/>
</dbReference>
<keyword evidence="3" id="KW-0342">GTP-binding</keyword>
<evidence type="ECO:0000313" key="10">
    <source>
        <dbReference type="Proteomes" id="UP000663829"/>
    </source>
</evidence>
<dbReference type="Pfam" id="PF04548">
    <property type="entry name" value="AIG1"/>
    <property type="match status" value="1"/>
</dbReference>
<dbReference type="InterPro" id="IPR045058">
    <property type="entry name" value="GIMA/IAN/Toc"/>
</dbReference>
<keyword evidence="2" id="KW-0547">Nucleotide-binding</keyword>
<evidence type="ECO:0000256" key="3">
    <source>
        <dbReference type="ARBA" id="ARBA00023134"/>
    </source>
</evidence>
<evidence type="ECO:0000313" key="8">
    <source>
        <dbReference type="EMBL" id="CAF4231755.1"/>
    </source>
</evidence>
<evidence type="ECO:0000256" key="4">
    <source>
        <dbReference type="SAM" id="Coils"/>
    </source>
</evidence>
<dbReference type="OrthoDB" id="10057647at2759"/>
<dbReference type="EMBL" id="CAJOBA010050186">
    <property type="protein sequence ID" value="CAF4231755.1"/>
    <property type="molecule type" value="Genomic_DNA"/>
</dbReference>
<dbReference type="InterPro" id="IPR006703">
    <property type="entry name" value="G_AIG1"/>
</dbReference>
<dbReference type="PANTHER" id="PTHR10903">
    <property type="entry name" value="GTPASE, IMAP FAMILY MEMBER-RELATED"/>
    <property type="match status" value="1"/>
</dbReference>
<evidence type="ECO:0000313" key="6">
    <source>
        <dbReference type="EMBL" id="CAF1434208.1"/>
    </source>
</evidence>